<sequence>MATSFTFGSFGDIFALTSLTIACVRSLNDSVGSAADFQDFIDELESLKDDLDTIAAHLDIGNNASSSSSSAVTNPPRAIEQCHMAIRVFHDNVKKYETKVNGKGPKSWFYKMFWAIWKKDQIIDFRLKLARHRHAITMLQFALQREHMSRIAAVTDMPNSVQNAIANSIELSDAVGTCIFLPMDWCSSWQMLDALLKARFEGAPFGRFVQKGDTTCRATTGTQSFGRKSGVE</sequence>
<dbReference type="AlphaFoldDB" id="A0A4Y7PPY3"/>
<evidence type="ECO:0000259" key="2">
    <source>
        <dbReference type="Pfam" id="PF22893"/>
    </source>
</evidence>
<dbReference type="Proteomes" id="UP000294933">
    <property type="component" value="Unassembled WGS sequence"/>
</dbReference>
<name>A0A4Y7PPY3_9AGAM</name>
<keyword evidence="1" id="KW-0732">Signal</keyword>
<dbReference type="InterPro" id="IPR054464">
    <property type="entry name" value="ULD_fung"/>
</dbReference>
<feature type="domain" description="Ubiquitin-like" evidence="2">
    <location>
        <begin position="166"/>
        <end position="213"/>
    </location>
</feature>
<reference evidence="3 4" key="1">
    <citation type="submission" date="2018-06" db="EMBL/GenBank/DDBJ databases">
        <title>A transcriptomic atlas of mushroom development highlights an independent origin of complex multicellularity.</title>
        <authorList>
            <consortium name="DOE Joint Genome Institute"/>
            <person name="Krizsan K."/>
            <person name="Almasi E."/>
            <person name="Merenyi Z."/>
            <person name="Sahu N."/>
            <person name="Viragh M."/>
            <person name="Koszo T."/>
            <person name="Mondo S."/>
            <person name="Kiss B."/>
            <person name="Balint B."/>
            <person name="Kues U."/>
            <person name="Barry K."/>
            <person name="Hegedus J.C."/>
            <person name="Henrissat B."/>
            <person name="Johnson J."/>
            <person name="Lipzen A."/>
            <person name="Ohm R."/>
            <person name="Nagy I."/>
            <person name="Pangilinan J."/>
            <person name="Yan J."/>
            <person name="Xiong Y."/>
            <person name="Grigoriev I.V."/>
            <person name="Hibbett D.S."/>
            <person name="Nagy L.G."/>
        </authorList>
    </citation>
    <scope>NUCLEOTIDE SEQUENCE [LARGE SCALE GENOMIC DNA]</scope>
    <source>
        <strain evidence="3 4">SZMC22713</strain>
    </source>
</reference>
<protein>
    <recommendedName>
        <fullName evidence="2">Ubiquitin-like domain-containing protein</fullName>
    </recommendedName>
</protein>
<organism evidence="3 4">
    <name type="scientific">Rickenella mellea</name>
    <dbReference type="NCBI Taxonomy" id="50990"/>
    <lineage>
        <taxon>Eukaryota</taxon>
        <taxon>Fungi</taxon>
        <taxon>Dikarya</taxon>
        <taxon>Basidiomycota</taxon>
        <taxon>Agaricomycotina</taxon>
        <taxon>Agaricomycetes</taxon>
        <taxon>Hymenochaetales</taxon>
        <taxon>Rickenellaceae</taxon>
        <taxon>Rickenella</taxon>
    </lineage>
</organism>
<dbReference type="STRING" id="50990.A0A4Y7PPY3"/>
<feature type="chain" id="PRO_5021189651" description="Ubiquitin-like domain-containing protein" evidence="1">
    <location>
        <begin position="27"/>
        <end position="232"/>
    </location>
</feature>
<evidence type="ECO:0000256" key="1">
    <source>
        <dbReference type="SAM" id="SignalP"/>
    </source>
</evidence>
<evidence type="ECO:0000313" key="3">
    <source>
        <dbReference type="EMBL" id="TDL17424.1"/>
    </source>
</evidence>
<evidence type="ECO:0000313" key="4">
    <source>
        <dbReference type="Proteomes" id="UP000294933"/>
    </source>
</evidence>
<dbReference type="Pfam" id="PF22893">
    <property type="entry name" value="ULD_2"/>
    <property type="match status" value="1"/>
</dbReference>
<dbReference type="VEuPathDB" id="FungiDB:BD410DRAFT_843688"/>
<dbReference type="OrthoDB" id="3039023at2759"/>
<gene>
    <name evidence="3" type="ORF">BD410DRAFT_843688</name>
</gene>
<dbReference type="PANTHER" id="PTHR38886:SF1">
    <property type="entry name" value="NACHT-NTPASE AND P-LOOP NTPASES N-TERMINAL DOMAIN-CONTAINING PROTEIN"/>
    <property type="match status" value="1"/>
</dbReference>
<accession>A0A4Y7PPY3</accession>
<keyword evidence="4" id="KW-1185">Reference proteome</keyword>
<dbReference type="PANTHER" id="PTHR38886">
    <property type="entry name" value="SESA DOMAIN-CONTAINING PROTEIN"/>
    <property type="match status" value="1"/>
</dbReference>
<proteinExistence type="predicted"/>
<dbReference type="EMBL" id="ML170222">
    <property type="protein sequence ID" value="TDL17424.1"/>
    <property type="molecule type" value="Genomic_DNA"/>
</dbReference>
<feature type="signal peptide" evidence="1">
    <location>
        <begin position="1"/>
        <end position="26"/>
    </location>
</feature>